<evidence type="ECO:0000256" key="1">
    <source>
        <dbReference type="SAM" id="MobiDB-lite"/>
    </source>
</evidence>
<accession>A4U0D7</accession>
<dbReference type="AlphaFoldDB" id="A4U0D7"/>
<protein>
    <submittedName>
        <fullName evidence="2">Uncharacterized protein</fullName>
    </submittedName>
</protein>
<sequence length="74" mass="8615">MLEFDYRFANRHLTLPYREIRAHEFEIIQRLPPDDRIGAPRFPALEPLGDDSRDNSGGKAFPESLFEGFPLVLR</sequence>
<reference evidence="2" key="1">
    <citation type="journal article" date="2007" name="J. Bacteriol.">
        <title>Comparative genome analysis of four magnetotactic bacteria reveals a complex set of group-specific genes implicated in magnetosome biomineralization and function.</title>
        <authorList>
            <person name="Richter M."/>
            <person name="Kube M."/>
            <person name="Bazylinski D.A."/>
            <person name="Lombardot T."/>
            <person name="Gloeckner F.O."/>
            <person name="Reinhardt R."/>
            <person name="Schueler D."/>
        </authorList>
    </citation>
    <scope>NUCLEOTIDE SEQUENCE</scope>
    <source>
        <strain evidence="2">MSR-1</strain>
    </source>
</reference>
<dbReference type="EMBL" id="CU459003">
    <property type="protein sequence ID" value="CAM76344.1"/>
    <property type="molecule type" value="Genomic_DNA"/>
</dbReference>
<evidence type="ECO:0000313" key="2">
    <source>
        <dbReference type="EMBL" id="CAM76344.1"/>
    </source>
</evidence>
<gene>
    <name evidence="2" type="ORF">MGR_0380</name>
</gene>
<feature type="region of interest" description="Disordered" evidence="1">
    <location>
        <begin position="38"/>
        <end position="61"/>
    </location>
</feature>
<name>A4U0D7_9PROT</name>
<proteinExistence type="predicted"/>
<organism evidence="2">
    <name type="scientific">Magnetospirillum gryphiswaldense</name>
    <dbReference type="NCBI Taxonomy" id="55518"/>
    <lineage>
        <taxon>Bacteria</taxon>
        <taxon>Pseudomonadati</taxon>
        <taxon>Pseudomonadota</taxon>
        <taxon>Alphaproteobacteria</taxon>
        <taxon>Rhodospirillales</taxon>
        <taxon>Rhodospirillaceae</taxon>
        <taxon>Magnetospirillum</taxon>
    </lineage>
</organism>